<dbReference type="PANTHER" id="PTHR42107:SF1">
    <property type="entry name" value="WHIM1 DOMAIN-CONTAINING PROTEIN"/>
    <property type="match status" value="1"/>
</dbReference>
<feature type="compositionally biased region" description="Polar residues" evidence="1">
    <location>
        <begin position="603"/>
        <end position="615"/>
    </location>
</feature>
<dbReference type="PANTHER" id="PTHR42107">
    <property type="entry name" value="YALI0D24453P"/>
    <property type="match status" value="1"/>
</dbReference>
<dbReference type="GeneID" id="54551800"/>
<name>A0A6A6JFK5_WESOR</name>
<feature type="compositionally biased region" description="Low complexity" evidence="1">
    <location>
        <begin position="362"/>
        <end position="372"/>
    </location>
</feature>
<evidence type="ECO:0000313" key="3">
    <source>
        <dbReference type="Proteomes" id="UP000800097"/>
    </source>
</evidence>
<dbReference type="AlphaFoldDB" id="A0A6A6JFK5"/>
<gene>
    <name evidence="2" type="ORF">EI97DRAFT_434430</name>
</gene>
<dbReference type="Proteomes" id="UP000800097">
    <property type="component" value="Unassembled WGS sequence"/>
</dbReference>
<keyword evidence="3" id="KW-1185">Reference proteome</keyword>
<protein>
    <recommendedName>
        <fullName evidence="4">WHIM1 domain-containing protein</fullName>
    </recommendedName>
</protein>
<feature type="compositionally biased region" description="Polar residues" evidence="1">
    <location>
        <begin position="550"/>
        <end position="567"/>
    </location>
</feature>
<evidence type="ECO:0000256" key="1">
    <source>
        <dbReference type="SAM" id="MobiDB-lite"/>
    </source>
</evidence>
<dbReference type="EMBL" id="ML986498">
    <property type="protein sequence ID" value="KAF2275192.1"/>
    <property type="molecule type" value="Genomic_DNA"/>
</dbReference>
<feature type="region of interest" description="Disordered" evidence="1">
    <location>
        <begin position="350"/>
        <end position="669"/>
    </location>
</feature>
<dbReference type="RefSeq" id="XP_033652731.1">
    <property type="nucleotide sequence ID" value="XM_033798625.1"/>
</dbReference>
<reference evidence="2" key="1">
    <citation type="journal article" date="2020" name="Stud. Mycol.">
        <title>101 Dothideomycetes genomes: a test case for predicting lifestyles and emergence of pathogens.</title>
        <authorList>
            <person name="Haridas S."/>
            <person name="Albert R."/>
            <person name="Binder M."/>
            <person name="Bloem J."/>
            <person name="Labutti K."/>
            <person name="Salamov A."/>
            <person name="Andreopoulos B."/>
            <person name="Baker S."/>
            <person name="Barry K."/>
            <person name="Bills G."/>
            <person name="Bluhm B."/>
            <person name="Cannon C."/>
            <person name="Castanera R."/>
            <person name="Culley D."/>
            <person name="Daum C."/>
            <person name="Ezra D."/>
            <person name="Gonzalez J."/>
            <person name="Henrissat B."/>
            <person name="Kuo A."/>
            <person name="Liang C."/>
            <person name="Lipzen A."/>
            <person name="Lutzoni F."/>
            <person name="Magnuson J."/>
            <person name="Mondo S."/>
            <person name="Nolan M."/>
            <person name="Ohm R."/>
            <person name="Pangilinan J."/>
            <person name="Park H.-J."/>
            <person name="Ramirez L."/>
            <person name="Alfaro M."/>
            <person name="Sun H."/>
            <person name="Tritt A."/>
            <person name="Yoshinaga Y."/>
            <person name="Zwiers L.-H."/>
            <person name="Turgeon B."/>
            <person name="Goodwin S."/>
            <person name="Spatafora J."/>
            <person name="Crous P."/>
            <person name="Grigoriev I."/>
        </authorList>
    </citation>
    <scope>NUCLEOTIDE SEQUENCE</scope>
    <source>
        <strain evidence="2">CBS 379.55</strain>
    </source>
</reference>
<feature type="compositionally biased region" description="Polar residues" evidence="1">
    <location>
        <begin position="531"/>
        <end position="543"/>
    </location>
</feature>
<feature type="compositionally biased region" description="Polar residues" evidence="1">
    <location>
        <begin position="581"/>
        <end position="595"/>
    </location>
</feature>
<sequence length="669" mass="73704">MTDSDSSTLSSPPSTDDEMPKVLATAKPSAARPEKKHKKKGTILSFFNKKSPSPVRRKRPASPPHEMAPEDNPDIPFIVMFRSRFSDAFPPKTPHFGPQDLERGVAEVVPSPQVETLLCSLLALLLNRKKPIEKGHYGRALEEAIQTHKSQWPRAWNGVNPITGGRSFNTMSSTERLTLLKTLVLWSLHDSDVVNNMIKEGYKTRNSKDKVDAHIPLSVQPWGRDGDDRRYWLIEGQDDTPFRVYRESNPKLKNVTWWSVAGSIAEIRALADKLHDEDGTRDAKQLAEKMRNAIPRFEATEEKRKRREYRLNRQAALAQPVFSLYEGRTRGKRMKYTFSDEEEEYAGALGIRRSNRNSGRETPAAPAPTVTASGRHVKSRATGMYGESLLSGQQTDRTSPATGDYVRSEASEEPNAGHGRATRANGRSTTNGFRPSRKHIETYNSVDEMDDEDVTSWDGGDEDEEEADQMDLDDEEEESVSVTTEDEERRSLIICLRYPKGSKIASESAASTGHEHDSSTAAMPEVKDEPTASSTATPPQQSDLKPVVGQDTTLPATPTNPQPSSELSAPIPQVPQDGQEPATSTSLRPPSQQGLPQPAPAPSAQNGLSPSQPTPQRRHDASAPQAAKPYNPPESSDTATSQYLAASGNEHPPFQPGLPPPTTTASTWQ</sequence>
<evidence type="ECO:0008006" key="4">
    <source>
        <dbReference type="Google" id="ProtNLM"/>
    </source>
</evidence>
<organism evidence="2 3">
    <name type="scientific">Westerdykella ornata</name>
    <dbReference type="NCBI Taxonomy" id="318751"/>
    <lineage>
        <taxon>Eukaryota</taxon>
        <taxon>Fungi</taxon>
        <taxon>Dikarya</taxon>
        <taxon>Ascomycota</taxon>
        <taxon>Pezizomycotina</taxon>
        <taxon>Dothideomycetes</taxon>
        <taxon>Pleosporomycetidae</taxon>
        <taxon>Pleosporales</taxon>
        <taxon>Sporormiaceae</taxon>
        <taxon>Westerdykella</taxon>
    </lineage>
</organism>
<feature type="compositionally biased region" description="Pro residues" evidence="1">
    <location>
        <begin position="653"/>
        <end position="662"/>
    </location>
</feature>
<feature type="compositionally biased region" description="Low complexity" evidence="1">
    <location>
        <begin position="1"/>
        <end position="14"/>
    </location>
</feature>
<dbReference type="OrthoDB" id="349045at2759"/>
<proteinExistence type="predicted"/>
<accession>A0A6A6JFK5</accession>
<feature type="compositionally biased region" description="Polar residues" evidence="1">
    <location>
        <begin position="390"/>
        <end position="401"/>
    </location>
</feature>
<feature type="compositionally biased region" description="Polar residues" evidence="1">
    <location>
        <begin position="633"/>
        <end position="644"/>
    </location>
</feature>
<feature type="compositionally biased region" description="Acidic residues" evidence="1">
    <location>
        <begin position="447"/>
        <end position="479"/>
    </location>
</feature>
<evidence type="ECO:0000313" key="2">
    <source>
        <dbReference type="EMBL" id="KAF2275192.1"/>
    </source>
</evidence>
<feature type="region of interest" description="Disordered" evidence="1">
    <location>
        <begin position="1"/>
        <end position="73"/>
    </location>
</feature>